<feature type="transmembrane region" description="Helical" evidence="3">
    <location>
        <begin position="108"/>
        <end position="129"/>
    </location>
</feature>
<dbReference type="InterPro" id="IPR039672">
    <property type="entry name" value="MFS_2"/>
</dbReference>
<sequence>MENEEKLRKRNLITYPLGTMGRDAVYALINSYLLTFVLFTHSLTAAQLTAITGIMIGARVFDAFNDPIMGNIIECTRSKYGKFKPWLLAGILSTSVVIYLMFNVQLQGWKFVVFFGVMYFAFSITYTMNDISYWGMVPALSSDADARNQFASRATLFAGIGGTAATILIPLFTTGKNTIGGNAAYAYGRIALVIGILAPLFLCITIFGTKEHRDTAQENKAKEKFSFKKLVHAIFRNDQLIWVAVIFLIQQIGNGLIVGGIGSTYIYSIYGYEGGLYSLFTTVGMSVTAFLMIFYPTISRHIHRKKLMGYMAVIATIGYVMIFASGLMPGKGMGKFVVLMIGYMLCNFGQYCYYLIMMISIMNTVEYNELKFGSRDEGIITSLRPFITKLGGAIIVAVTSAAYILLGVTDYTNQISELEQQCNQNLITEASKLSQIDAVLSHVTNQQAMGLLIFMSIVPGILMLLSYFLYKKHYKLDEEEYDRICKELGKTE</sequence>
<keyword evidence="2" id="KW-0769">Symport</keyword>
<evidence type="ECO:0000256" key="2">
    <source>
        <dbReference type="ARBA" id="ARBA00022847"/>
    </source>
</evidence>
<feature type="transmembrane region" description="Helical" evidence="3">
    <location>
        <begin position="184"/>
        <end position="207"/>
    </location>
</feature>
<dbReference type="PANTHER" id="PTHR11328">
    <property type="entry name" value="MAJOR FACILITATOR SUPERFAMILY DOMAIN-CONTAINING PROTEIN"/>
    <property type="match status" value="1"/>
</dbReference>
<feature type="transmembrane region" description="Helical" evidence="3">
    <location>
        <begin position="150"/>
        <end position="172"/>
    </location>
</feature>
<evidence type="ECO:0000256" key="3">
    <source>
        <dbReference type="SAM" id="Phobius"/>
    </source>
</evidence>
<organism evidence="4 5">
    <name type="scientific">Roseburia lenta</name>
    <dbReference type="NCBI Taxonomy" id="2763061"/>
    <lineage>
        <taxon>Bacteria</taxon>
        <taxon>Bacillati</taxon>
        <taxon>Bacillota</taxon>
        <taxon>Clostridia</taxon>
        <taxon>Lachnospirales</taxon>
        <taxon>Lachnospiraceae</taxon>
        <taxon>Roseburia</taxon>
    </lineage>
</organism>
<feature type="transmembrane region" description="Helical" evidence="3">
    <location>
        <begin position="448"/>
        <end position="470"/>
    </location>
</feature>
<feature type="transmembrane region" description="Helical" evidence="3">
    <location>
        <begin position="340"/>
        <end position="365"/>
    </location>
</feature>
<keyword evidence="3" id="KW-1133">Transmembrane helix</keyword>
<feature type="transmembrane region" description="Helical" evidence="3">
    <location>
        <begin position="386"/>
        <end position="406"/>
    </location>
</feature>
<dbReference type="InterPro" id="IPR036259">
    <property type="entry name" value="MFS_trans_sf"/>
</dbReference>
<reference evidence="4 5" key="1">
    <citation type="submission" date="2020-08" db="EMBL/GenBank/DDBJ databases">
        <title>Genome public.</title>
        <authorList>
            <person name="Liu C."/>
            <person name="Sun Q."/>
        </authorList>
    </citation>
    <scope>NUCLEOTIDE SEQUENCE [LARGE SCALE GENOMIC DNA]</scope>
    <source>
        <strain evidence="4 5">NSJ-9</strain>
    </source>
</reference>
<dbReference type="Proteomes" id="UP000643810">
    <property type="component" value="Unassembled WGS sequence"/>
</dbReference>
<accession>A0ABR7GHV0</accession>
<feature type="transmembrane region" description="Helical" evidence="3">
    <location>
        <begin position="240"/>
        <end position="270"/>
    </location>
</feature>
<feature type="transmembrane region" description="Helical" evidence="3">
    <location>
        <begin position="85"/>
        <end position="102"/>
    </location>
</feature>
<dbReference type="NCBIfam" id="TIGR00792">
    <property type="entry name" value="gph"/>
    <property type="match status" value="1"/>
</dbReference>
<comment type="caution">
    <text evidence="4">The sequence shown here is derived from an EMBL/GenBank/DDBJ whole genome shotgun (WGS) entry which is preliminary data.</text>
</comment>
<gene>
    <name evidence="4" type="ORF">H8R94_09655</name>
</gene>
<dbReference type="Gene3D" id="1.20.1250.20">
    <property type="entry name" value="MFS general substrate transporter like domains"/>
    <property type="match status" value="1"/>
</dbReference>
<keyword evidence="5" id="KW-1185">Reference proteome</keyword>
<keyword evidence="3" id="KW-0472">Membrane</keyword>
<protein>
    <submittedName>
        <fullName evidence="4">MFS transporter</fullName>
    </submittedName>
</protein>
<dbReference type="EMBL" id="JACOPG010000003">
    <property type="protein sequence ID" value="MBC5686864.1"/>
    <property type="molecule type" value="Genomic_DNA"/>
</dbReference>
<dbReference type="Pfam" id="PF13347">
    <property type="entry name" value="MFS_2"/>
    <property type="match status" value="1"/>
</dbReference>
<dbReference type="RefSeq" id="WP_158573062.1">
    <property type="nucleotide sequence ID" value="NZ_JACOPG010000003.1"/>
</dbReference>
<dbReference type="InterPro" id="IPR001927">
    <property type="entry name" value="Na/Gal_symport"/>
</dbReference>
<evidence type="ECO:0000313" key="5">
    <source>
        <dbReference type="Proteomes" id="UP000643810"/>
    </source>
</evidence>
<name>A0ABR7GHV0_9FIRM</name>
<feature type="transmembrane region" description="Helical" evidence="3">
    <location>
        <begin position="307"/>
        <end position="328"/>
    </location>
</feature>
<proteinExistence type="predicted"/>
<feature type="transmembrane region" description="Helical" evidence="3">
    <location>
        <begin position="276"/>
        <end position="295"/>
    </location>
</feature>
<dbReference type="SUPFAM" id="SSF103473">
    <property type="entry name" value="MFS general substrate transporter"/>
    <property type="match status" value="1"/>
</dbReference>
<keyword evidence="3" id="KW-0812">Transmembrane</keyword>
<evidence type="ECO:0000313" key="4">
    <source>
        <dbReference type="EMBL" id="MBC5686864.1"/>
    </source>
</evidence>
<dbReference type="PANTHER" id="PTHR11328:SF36">
    <property type="entry name" value="MELIBIOSE PERMEASE"/>
    <property type="match status" value="1"/>
</dbReference>
<evidence type="ECO:0000256" key="1">
    <source>
        <dbReference type="ARBA" id="ARBA00022448"/>
    </source>
</evidence>
<keyword evidence="1" id="KW-0813">Transport</keyword>